<proteinExistence type="predicted"/>
<comment type="caution">
    <text evidence="1">The sequence shown here is derived from an EMBL/GenBank/DDBJ whole genome shotgun (WGS) entry which is preliminary data.</text>
</comment>
<dbReference type="PATRIC" id="fig|742818.3.peg.35"/>
<organism evidence="1 2">
    <name type="scientific">Slackia piriformis YIT 12062</name>
    <dbReference type="NCBI Taxonomy" id="742818"/>
    <lineage>
        <taxon>Bacteria</taxon>
        <taxon>Bacillati</taxon>
        <taxon>Actinomycetota</taxon>
        <taxon>Coriobacteriia</taxon>
        <taxon>Eggerthellales</taxon>
        <taxon>Eggerthellaceae</taxon>
        <taxon>Slackia</taxon>
    </lineage>
</organism>
<name>K0YM93_9ACTN</name>
<sequence>MKITTNLTHIATAVEFEPAVTEDALKAKFEEFGIQGFEAELDIAERTEDHVQMVSLDTLLGFAKASGVAAVTYDVTFFPHADDAEVEYQLKQLAHDLEIAPEVIRDVCSDEIAEYLKLDAERDASAPVHSIVEVYVGGTAFAWYGINDYPRLKRVILRKLAQGGQKAKRAFVLRASKAQVDMVEDY</sequence>
<dbReference type="AlphaFoldDB" id="K0YM93"/>
<accession>K0YM93</accession>
<protein>
    <submittedName>
        <fullName evidence="1">Uncharacterized protein</fullName>
    </submittedName>
</protein>
<reference evidence="1 2" key="1">
    <citation type="submission" date="2012-08" db="EMBL/GenBank/DDBJ databases">
        <title>The Genome Sequence of Slackia piriformis YIT 12062.</title>
        <authorList>
            <consortium name="The Broad Institute Genome Sequencing Platform"/>
            <person name="Earl A."/>
            <person name="Ward D."/>
            <person name="Feldgarden M."/>
            <person name="Gevers D."/>
            <person name="Morotomi M."/>
            <person name="Walker B."/>
            <person name="Young S.K."/>
            <person name="Zeng Q."/>
            <person name="Gargeya S."/>
            <person name="Fitzgerald M."/>
            <person name="Haas B."/>
            <person name="Abouelleil A."/>
            <person name="Alvarado L."/>
            <person name="Arachchi H.M."/>
            <person name="Berlin A.M."/>
            <person name="Chapman S.B."/>
            <person name="Goldberg J."/>
            <person name="Griggs A."/>
            <person name="Gujja S."/>
            <person name="Hansen M."/>
            <person name="Howarth C."/>
            <person name="Imamovic A."/>
            <person name="Larimer J."/>
            <person name="McCowen C."/>
            <person name="Montmayeur A."/>
            <person name="Murphy C."/>
            <person name="Neiman D."/>
            <person name="Pearson M."/>
            <person name="Priest M."/>
            <person name="Roberts A."/>
            <person name="Saif S."/>
            <person name="Shea T."/>
            <person name="Sisk P."/>
            <person name="Sykes S."/>
            <person name="Wortman J."/>
            <person name="Nusbaum C."/>
            <person name="Birren B."/>
        </authorList>
    </citation>
    <scope>NUCLEOTIDE SEQUENCE [LARGE SCALE GENOMIC DNA]</scope>
    <source>
        <strain evidence="1 2">YIT 12062</strain>
    </source>
</reference>
<dbReference type="OrthoDB" id="3173171at2"/>
<gene>
    <name evidence="1" type="ORF">HMPREF9451_00034</name>
</gene>
<dbReference type="HOGENOM" id="CLU_1452327_0_0_11"/>
<evidence type="ECO:0000313" key="2">
    <source>
        <dbReference type="Proteomes" id="UP000006069"/>
    </source>
</evidence>
<dbReference type="RefSeq" id="WP_009138275.1">
    <property type="nucleotide sequence ID" value="NZ_JH815198.1"/>
</dbReference>
<dbReference type="InParanoid" id="K0YM93"/>
<dbReference type="eggNOG" id="ENOG5031TCJ">
    <property type="taxonomic scope" value="Bacteria"/>
</dbReference>
<keyword evidence="2" id="KW-1185">Reference proteome</keyword>
<dbReference type="Proteomes" id="UP000006069">
    <property type="component" value="Unassembled WGS sequence"/>
</dbReference>
<dbReference type="EMBL" id="ADMD01000001">
    <property type="protein sequence ID" value="EJZ84433.1"/>
    <property type="molecule type" value="Genomic_DNA"/>
</dbReference>
<evidence type="ECO:0000313" key="1">
    <source>
        <dbReference type="EMBL" id="EJZ84433.1"/>
    </source>
</evidence>